<sequence length="247" mass="27835">MEIDVLAFGAHPDDTELSCAGTLAALIKSGKKVAVVDLTRGEMGSRGTPELRKKEAQKAADILGLHARENVGLPDTELENNREHQKAIIQKIRHFRPHICLIPTPKDRHPDHEKASALLIDAIFYSGLPKIETKGPDGKKQDHFRPSHVLHFMQHDHFDPDFVFDITDTIEVKEKAIMAFSSQFNVNDPGDEPETYISDPTFFEALRAKAKYFGQLAGYKYGEGFLYAQKPFPVSNFDFLFDTTPKR</sequence>
<protein>
    <submittedName>
        <fullName evidence="1">Bacillithiol biosynthesis deacetylase BshB1</fullName>
    </submittedName>
</protein>
<dbReference type="RefSeq" id="WP_237853641.1">
    <property type="nucleotide sequence ID" value="NZ_JAKLWS010000009.1"/>
</dbReference>
<dbReference type="PANTHER" id="PTHR12993:SF30">
    <property type="entry name" value="N-ACETYL-ALPHA-D-GLUCOSAMINYL L-MALATE DEACETYLASE 1"/>
    <property type="match status" value="1"/>
</dbReference>
<dbReference type="NCBIfam" id="TIGR04001">
    <property type="entry name" value="thiol_BshB1"/>
    <property type="match status" value="1"/>
</dbReference>
<dbReference type="Proteomes" id="UP001165366">
    <property type="component" value="Unassembled WGS sequence"/>
</dbReference>
<keyword evidence="2" id="KW-1185">Reference proteome</keyword>
<organism evidence="1 2">
    <name type="scientific">Rhodohalobacter sulfatireducens</name>
    <dbReference type="NCBI Taxonomy" id="2911366"/>
    <lineage>
        <taxon>Bacteria</taxon>
        <taxon>Pseudomonadati</taxon>
        <taxon>Balneolota</taxon>
        <taxon>Balneolia</taxon>
        <taxon>Balneolales</taxon>
        <taxon>Balneolaceae</taxon>
        <taxon>Rhodohalobacter</taxon>
    </lineage>
</organism>
<proteinExistence type="predicted"/>
<comment type="caution">
    <text evidence="1">The sequence shown here is derived from an EMBL/GenBank/DDBJ whole genome shotgun (WGS) entry which is preliminary data.</text>
</comment>
<evidence type="ECO:0000313" key="2">
    <source>
        <dbReference type="Proteomes" id="UP001165366"/>
    </source>
</evidence>
<dbReference type="SUPFAM" id="SSF102588">
    <property type="entry name" value="LmbE-like"/>
    <property type="match status" value="1"/>
</dbReference>
<dbReference type="EMBL" id="JAKLWS010000009">
    <property type="protein sequence ID" value="MCG2588744.1"/>
    <property type="molecule type" value="Genomic_DNA"/>
</dbReference>
<dbReference type="Pfam" id="PF02585">
    <property type="entry name" value="PIG-L"/>
    <property type="match status" value="1"/>
</dbReference>
<dbReference type="InterPro" id="IPR003737">
    <property type="entry name" value="GlcNAc_PI_deacetylase-related"/>
</dbReference>
<name>A0ABS9KD14_9BACT</name>
<evidence type="ECO:0000313" key="1">
    <source>
        <dbReference type="EMBL" id="MCG2588744.1"/>
    </source>
</evidence>
<reference evidence="1" key="2">
    <citation type="submission" date="2024-05" db="EMBL/GenBank/DDBJ databases">
        <title>Rhodohalobacter halophilus gen. nov., sp. nov., a moderately halophilic member of the family Balneolaceae.</title>
        <authorList>
            <person name="Xia J."/>
        </authorList>
    </citation>
    <scope>NUCLEOTIDE SEQUENCE</scope>
    <source>
        <strain evidence="1">WB101</strain>
    </source>
</reference>
<accession>A0ABS9KD14</accession>
<dbReference type="PANTHER" id="PTHR12993">
    <property type="entry name" value="N-ACETYLGLUCOSAMINYL-PHOSPHATIDYLINOSITOL DE-N-ACETYLASE-RELATED"/>
    <property type="match status" value="1"/>
</dbReference>
<reference evidence="1" key="1">
    <citation type="submission" date="2022-01" db="EMBL/GenBank/DDBJ databases">
        <authorList>
            <person name="Wang Y."/>
        </authorList>
    </citation>
    <scope>NUCLEOTIDE SEQUENCE</scope>
    <source>
        <strain evidence="1">WB101</strain>
    </source>
</reference>
<dbReference type="InterPro" id="IPR023842">
    <property type="entry name" value="Bacillithiol_biosynth_BshB1"/>
</dbReference>
<gene>
    <name evidence="1" type="primary">bshB1</name>
    <name evidence="1" type="ORF">L6773_09215</name>
</gene>
<dbReference type="Gene3D" id="3.40.50.10320">
    <property type="entry name" value="LmbE-like"/>
    <property type="match status" value="1"/>
</dbReference>
<dbReference type="InterPro" id="IPR024078">
    <property type="entry name" value="LmbE-like_dom_sf"/>
</dbReference>